<name>A0A8H4R534_9AGAR</name>
<dbReference type="AlphaFoldDB" id="A0A8H4R534"/>
<evidence type="ECO:0000313" key="3">
    <source>
        <dbReference type="Proteomes" id="UP000521872"/>
    </source>
</evidence>
<dbReference type="Gene3D" id="3.30.559.10">
    <property type="entry name" value="Chloramphenicol acetyltransferase-like domain"/>
    <property type="match status" value="1"/>
</dbReference>
<dbReference type="EMBL" id="JAACJL010000001">
    <property type="protein sequence ID" value="KAF4623417.1"/>
    <property type="molecule type" value="Genomic_DNA"/>
</dbReference>
<dbReference type="PANTHER" id="PTHR28037:SF1">
    <property type="entry name" value="ALCOHOL O-ACETYLTRANSFERASE 1-RELATED"/>
    <property type="match status" value="1"/>
</dbReference>
<reference evidence="2 3" key="1">
    <citation type="submission" date="2019-12" db="EMBL/GenBank/DDBJ databases">
        <authorList>
            <person name="Floudas D."/>
            <person name="Bentzer J."/>
            <person name="Ahren D."/>
            <person name="Johansson T."/>
            <person name="Persson P."/>
            <person name="Tunlid A."/>
        </authorList>
    </citation>
    <scope>NUCLEOTIDE SEQUENCE [LARGE SCALE GENOMIC DNA]</scope>
    <source>
        <strain evidence="2 3">CBS 102.39</strain>
    </source>
</reference>
<protein>
    <submittedName>
        <fullName evidence="2">Uncharacterized protein</fullName>
    </submittedName>
</protein>
<comment type="caution">
    <text evidence="2">The sequence shown here is derived from an EMBL/GenBank/DDBJ whole genome shotgun (WGS) entry which is preliminary data.</text>
</comment>
<gene>
    <name evidence="2" type="ORF">D9613_002249</name>
</gene>
<keyword evidence="3" id="KW-1185">Reference proteome</keyword>
<evidence type="ECO:0000256" key="1">
    <source>
        <dbReference type="SAM" id="MobiDB-lite"/>
    </source>
</evidence>
<dbReference type="Proteomes" id="UP000521872">
    <property type="component" value="Unassembled WGS sequence"/>
</dbReference>
<sequence length="550" mass="60965">MASALVATVHAENSLLASERIYSASQGLQERLAHSAALKAIANYHLLGQGQTLPINAHVERRLGETEASYFLPSRESGVNDMYLHLGCTVSSYLVSRQRVSLAWAIMRVRHPLLASCVKMNSYEDIVFSYTAPKAFGEAIESADRSLEYRLQSKDELIDSYLNGPRTLSNERLSYLIVSTTDRGDGVEKDYDFLICATHFLGDGMALHQFANDFFSLLGSSADDALLKANLLSELAVRCFEKEKGPTLPSCMEDRLPAPCTKGFSKAAARVDFNESQERLIGGHNFPRAASGPRKTVVPTISIDNASTKQILANCKRHGVSISSALFAVCNVAWARTHSTNWELPIMMYSALNMRQNLLADKRLNDSYWFLAIGYFNIILPSFFPEEGDVSSRFWHRARLAKTQSTQAAKSPMAVSRCLEMAKERGRRARVWAKEDDEKATGTFVKPSPPTSSPPAPAPRRAKVPSNALMGLSLLGNLDGIYKHANFPDIKFHTLTTGSRQRAGGMLLFGYTFAGKLWVSFGYDANGFDKETVERFWSNVQLAINEFLLN</sequence>
<dbReference type="InterPro" id="IPR023213">
    <property type="entry name" value="CAT-like_dom_sf"/>
</dbReference>
<feature type="region of interest" description="Disordered" evidence="1">
    <location>
        <begin position="430"/>
        <end position="462"/>
    </location>
</feature>
<organism evidence="2 3">
    <name type="scientific">Agrocybe pediades</name>
    <dbReference type="NCBI Taxonomy" id="84607"/>
    <lineage>
        <taxon>Eukaryota</taxon>
        <taxon>Fungi</taxon>
        <taxon>Dikarya</taxon>
        <taxon>Basidiomycota</taxon>
        <taxon>Agaricomycotina</taxon>
        <taxon>Agaricomycetes</taxon>
        <taxon>Agaricomycetidae</taxon>
        <taxon>Agaricales</taxon>
        <taxon>Agaricineae</taxon>
        <taxon>Strophariaceae</taxon>
        <taxon>Agrocybe</taxon>
    </lineage>
</organism>
<dbReference type="Gene3D" id="3.30.559.30">
    <property type="entry name" value="Nonribosomal peptide synthetase, condensation domain"/>
    <property type="match status" value="1"/>
</dbReference>
<evidence type="ECO:0000313" key="2">
    <source>
        <dbReference type="EMBL" id="KAF4623417.1"/>
    </source>
</evidence>
<dbReference type="InterPro" id="IPR052058">
    <property type="entry name" value="Alcohol_O-acetyltransferase"/>
</dbReference>
<feature type="compositionally biased region" description="Pro residues" evidence="1">
    <location>
        <begin position="447"/>
        <end position="458"/>
    </location>
</feature>
<proteinExistence type="predicted"/>
<accession>A0A8H4R534</accession>
<dbReference type="PANTHER" id="PTHR28037">
    <property type="entry name" value="ALCOHOL O-ACETYLTRANSFERASE 1-RELATED"/>
    <property type="match status" value="1"/>
</dbReference>